<dbReference type="AlphaFoldDB" id="A0AA96RHP9"/>
<dbReference type="Pfam" id="PF05193">
    <property type="entry name" value="Peptidase_M16_C"/>
    <property type="match status" value="1"/>
</dbReference>
<evidence type="ECO:0000256" key="2">
    <source>
        <dbReference type="RuleBase" id="RU004447"/>
    </source>
</evidence>
<accession>A0AA96RHP9</accession>
<dbReference type="EMBL" id="CP130318">
    <property type="protein sequence ID" value="WNQ13781.1"/>
    <property type="molecule type" value="Genomic_DNA"/>
</dbReference>
<evidence type="ECO:0000256" key="1">
    <source>
        <dbReference type="ARBA" id="ARBA00007261"/>
    </source>
</evidence>
<dbReference type="InterPro" id="IPR007863">
    <property type="entry name" value="Peptidase_M16_C"/>
</dbReference>
<evidence type="ECO:0000259" key="4">
    <source>
        <dbReference type="Pfam" id="PF05193"/>
    </source>
</evidence>
<gene>
    <name evidence="5" type="ORF">MJA45_12420</name>
</gene>
<dbReference type="InterPro" id="IPR011249">
    <property type="entry name" value="Metalloenz_LuxS/M16"/>
</dbReference>
<keyword evidence="6" id="KW-1185">Reference proteome</keyword>
<dbReference type="KEGG" id="paun:MJA45_12420"/>
<reference evidence="5 6" key="1">
    <citation type="submission" date="2022-02" db="EMBL/GenBank/DDBJ databases">
        <title>Paenibacillus sp. MBLB1776 Whole Genome Shotgun Sequencing.</title>
        <authorList>
            <person name="Hwang C.Y."/>
            <person name="Cho E.-S."/>
            <person name="Seo M.-J."/>
        </authorList>
    </citation>
    <scope>NUCLEOTIDE SEQUENCE [LARGE SCALE GENOMIC DNA]</scope>
    <source>
        <strain evidence="5 6">MBLB1776</strain>
    </source>
</reference>
<feature type="domain" description="Peptidase M16 C-terminal" evidence="4">
    <location>
        <begin position="165"/>
        <end position="337"/>
    </location>
</feature>
<proteinExistence type="inferred from homology"/>
<feature type="domain" description="Peptidase M16 N-terminal" evidence="3">
    <location>
        <begin position="11"/>
        <end position="159"/>
    </location>
</feature>
<dbReference type="RefSeq" id="WP_315607563.1">
    <property type="nucleotide sequence ID" value="NZ_CP130318.1"/>
</dbReference>
<dbReference type="InterPro" id="IPR050361">
    <property type="entry name" value="MPP/UQCRC_Complex"/>
</dbReference>
<dbReference type="Gene3D" id="3.30.830.10">
    <property type="entry name" value="Metalloenzyme, LuxS/M16 peptidase-like"/>
    <property type="match status" value="2"/>
</dbReference>
<dbReference type="SUPFAM" id="SSF63411">
    <property type="entry name" value="LuxS/MPP-like metallohydrolase"/>
    <property type="match status" value="2"/>
</dbReference>
<dbReference type="Pfam" id="PF00675">
    <property type="entry name" value="Peptidase_M16"/>
    <property type="match status" value="1"/>
</dbReference>
<dbReference type="FunFam" id="3.30.830.10:FF:000008">
    <property type="entry name" value="Mitochondrial-processing peptidase subunit beta"/>
    <property type="match status" value="1"/>
</dbReference>
<dbReference type="GO" id="GO:0046872">
    <property type="term" value="F:metal ion binding"/>
    <property type="evidence" value="ECO:0007669"/>
    <property type="project" value="InterPro"/>
</dbReference>
<dbReference type="PROSITE" id="PS00143">
    <property type="entry name" value="INSULINASE"/>
    <property type="match status" value="1"/>
</dbReference>
<dbReference type="InterPro" id="IPR011765">
    <property type="entry name" value="Pept_M16_N"/>
</dbReference>
<dbReference type="Proteomes" id="UP001305702">
    <property type="component" value="Chromosome"/>
</dbReference>
<sequence>MIKHQLSNGVRVVLEKIATGRSVSFGIWVRTGSRNESVKQNGISHFIEHMLFKGTDRYSAKDIAEVFDGIGGNVNAFTTKEYTCYYAKVLDEHLPIAVDVLSDMFFHSRFDQGELEKERNVILEEISMYDDTPDDLVHDLLAKAAYGDHPLGYTILGPEENLLAMTPDDLRAYMDEHYAIPNTVISLAGNFGDDVLDLIERHFGEFRTAGIEQSSSSPVFQSELEYESKQTEQNHICLSLPGCSLKDDRLYAMILLNNAIGGGMSSRLFQEIREKRGLAYSVYSYHSAHLDSGLFTIYTGTAPKQTEEVLKVSMEIIEEMVTKGMTESELAKGKEQLKGSLILSLESTSSRMNRIGKNELMLGRHYTLDETIERIQSVQMEDVRALTKELFSHPFALAMVGQSDKAIQGFRRDQLAAHRPDQTTTGL</sequence>
<evidence type="ECO:0000313" key="5">
    <source>
        <dbReference type="EMBL" id="WNQ13781.1"/>
    </source>
</evidence>
<dbReference type="InterPro" id="IPR001431">
    <property type="entry name" value="Pept_M16_Zn_BS"/>
</dbReference>
<protein>
    <submittedName>
        <fullName evidence="5">Pitrilysin family protein</fullName>
    </submittedName>
</protein>
<dbReference type="PANTHER" id="PTHR11851:SF49">
    <property type="entry name" value="MITOCHONDRIAL-PROCESSING PEPTIDASE SUBUNIT ALPHA"/>
    <property type="match status" value="1"/>
</dbReference>
<dbReference type="GO" id="GO:0004222">
    <property type="term" value="F:metalloendopeptidase activity"/>
    <property type="evidence" value="ECO:0007669"/>
    <property type="project" value="InterPro"/>
</dbReference>
<dbReference type="PANTHER" id="PTHR11851">
    <property type="entry name" value="METALLOPROTEASE"/>
    <property type="match status" value="1"/>
</dbReference>
<evidence type="ECO:0000259" key="3">
    <source>
        <dbReference type="Pfam" id="PF00675"/>
    </source>
</evidence>
<evidence type="ECO:0000313" key="6">
    <source>
        <dbReference type="Proteomes" id="UP001305702"/>
    </source>
</evidence>
<comment type="similarity">
    <text evidence="1 2">Belongs to the peptidase M16 family.</text>
</comment>
<organism evidence="5 6">
    <name type="scientific">Paenibacillus aurantius</name>
    <dbReference type="NCBI Taxonomy" id="2918900"/>
    <lineage>
        <taxon>Bacteria</taxon>
        <taxon>Bacillati</taxon>
        <taxon>Bacillota</taxon>
        <taxon>Bacilli</taxon>
        <taxon>Bacillales</taxon>
        <taxon>Paenibacillaceae</taxon>
        <taxon>Paenibacillus</taxon>
    </lineage>
</organism>
<name>A0AA96RHP9_9BACL</name>
<dbReference type="GO" id="GO:0006508">
    <property type="term" value="P:proteolysis"/>
    <property type="evidence" value="ECO:0007669"/>
    <property type="project" value="InterPro"/>
</dbReference>